<dbReference type="RefSeq" id="WP_184344854.1">
    <property type="nucleotide sequence ID" value="NZ_JACHIG010000027.1"/>
</dbReference>
<dbReference type="EMBL" id="JACHIG010000027">
    <property type="protein sequence ID" value="MBB5035749.1"/>
    <property type="molecule type" value="Genomic_DNA"/>
</dbReference>
<dbReference type="Proteomes" id="UP000590740">
    <property type="component" value="Unassembled WGS sequence"/>
</dbReference>
<accession>A0A7W8DMR4</accession>
<reference evidence="1 2" key="1">
    <citation type="submission" date="2020-08" db="EMBL/GenBank/DDBJ databases">
        <title>Genomic Encyclopedia of Type Strains, Phase IV (KMG-IV): sequencing the most valuable type-strain genomes for metagenomic binning, comparative biology and taxonomic classification.</title>
        <authorList>
            <person name="Goeker M."/>
        </authorList>
    </citation>
    <scope>NUCLEOTIDE SEQUENCE [LARGE SCALE GENOMIC DNA]</scope>
    <source>
        <strain evidence="1 2">DSM 12252</strain>
    </source>
</reference>
<comment type="caution">
    <text evidence="1">The sequence shown here is derived from an EMBL/GenBank/DDBJ whole genome shotgun (WGS) entry which is preliminary data.</text>
</comment>
<protein>
    <submittedName>
        <fullName evidence="1">Uncharacterized protein</fullName>
    </submittedName>
</protein>
<evidence type="ECO:0000313" key="1">
    <source>
        <dbReference type="EMBL" id="MBB5035749.1"/>
    </source>
</evidence>
<gene>
    <name evidence="1" type="ORF">HNQ65_005363</name>
</gene>
<evidence type="ECO:0000313" key="2">
    <source>
        <dbReference type="Proteomes" id="UP000590740"/>
    </source>
</evidence>
<proteinExistence type="predicted"/>
<dbReference type="AlphaFoldDB" id="A0A7W8DMR4"/>
<name>A0A7W8DMR4_9BACT</name>
<sequence length="96" mass="10723">MRLIGFLLLSLLVILVLTNPNETEFRNHMQNKYGIAGSLSLKVASIFSAGTNSGISRDNYLLFSRYYIGGDGILPRTDLAWGVAGKFFDIQDHDRK</sequence>
<organism evidence="1 2">
    <name type="scientific">Prosthecobacter vanneervenii</name>
    <dbReference type="NCBI Taxonomy" id="48466"/>
    <lineage>
        <taxon>Bacteria</taxon>
        <taxon>Pseudomonadati</taxon>
        <taxon>Verrucomicrobiota</taxon>
        <taxon>Verrucomicrobiia</taxon>
        <taxon>Verrucomicrobiales</taxon>
        <taxon>Verrucomicrobiaceae</taxon>
        <taxon>Prosthecobacter</taxon>
    </lineage>
</organism>
<keyword evidence="2" id="KW-1185">Reference proteome</keyword>